<feature type="domain" description="Beta-lactamase-related" evidence="4">
    <location>
        <begin position="55"/>
        <end position="406"/>
    </location>
</feature>
<keyword evidence="3" id="KW-0732">Signal</keyword>
<reference evidence="5 6" key="1">
    <citation type="journal article" date="2016" name="Mol. Biol. Evol.">
        <title>Comparative Genomics of Early-Diverging Mushroom-Forming Fungi Provides Insights into the Origins of Lignocellulose Decay Capabilities.</title>
        <authorList>
            <person name="Nagy L.G."/>
            <person name="Riley R."/>
            <person name="Tritt A."/>
            <person name="Adam C."/>
            <person name="Daum C."/>
            <person name="Floudas D."/>
            <person name="Sun H."/>
            <person name="Yadav J.S."/>
            <person name="Pangilinan J."/>
            <person name="Larsson K.H."/>
            <person name="Matsuura K."/>
            <person name="Barry K."/>
            <person name="Labutti K."/>
            <person name="Kuo R."/>
            <person name="Ohm R.A."/>
            <person name="Bhattacharya S.S."/>
            <person name="Shirouzu T."/>
            <person name="Yoshinaga Y."/>
            <person name="Martin F.M."/>
            <person name="Grigoriev I.V."/>
            <person name="Hibbett D.S."/>
        </authorList>
    </citation>
    <scope>NUCLEOTIDE SEQUENCE [LARGE SCALE GENOMIC DNA]</scope>
    <source>
        <strain evidence="5 6">93-53</strain>
    </source>
</reference>
<feature type="signal peptide" evidence="3">
    <location>
        <begin position="1"/>
        <end position="18"/>
    </location>
</feature>
<keyword evidence="6" id="KW-1185">Reference proteome</keyword>
<dbReference type="AlphaFoldDB" id="A0A165DJS2"/>
<dbReference type="InterPro" id="IPR012338">
    <property type="entry name" value="Beta-lactam/transpept-like"/>
</dbReference>
<dbReference type="STRING" id="1314785.A0A165DJS2"/>
<dbReference type="InterPro" id="IPR001466">
    <property type="entry name" value="Beta-lactam-related"/>
</dbReference>
<evidence type="ECO:0000313" key="6">
    <source>
        <dbReference type="Proteomes" id="UP000076871"/>
    </source>
</evidence>
<comment type="similarity">
    <text evidence="1">Belongs to the peptidase S12 family.</text>
</comment>
<name>A0A165DJS2_9APHY</name>
<dbReference type="PANTHER" id="PTHR46825">
    <property type="entry name" value="D-ALANYL-D-ALANINE-CARBOXYPEPTIDASE/ENDOPEPTIDASE AMPH"/>
    <property type="match status" value="1"/>
</dbReference>
<dbReference type="EMBL" id="KV427632">
    <property type="protein sequence ID" value="KZT05037.1"/>
    <property type="molecule type" value="Genomic_DNA"/>
</dbReference>
<dbReference type="GeneID" id="63826223"/>
<sequence>MLSFTLLVFSILLHRSLAAISADAFYQLPLALGGTLVAPPSTTVLSKHAITPELSDYIERLLKTARIPGIALGVVHVSEGQEPVIELEAWGHRTEEGDGHDMTPDSLFTIASCSKAFLASSVGLLMDDFSQGRNVTPLPPGVSRFDWDTKLKDILPDDWVLADEWASQKANIRDILAHVSGLPRHDFSYGPKDSTQDVVRNLRNLRPAYELRKTWHYNNQMYKTGAYLVSQYANTTYTSFVKSRLFEQMNMTSSTFWPEEAAKAGKFTQTWTKFGRRIPSGFHQDIVELLAGAGGVITSAEDMTKWLITLLNHGVDAATHKIILPRSTFDEMTTAHSIIKGAGATPDMSFEGYGMGWIRWSYQGHEIVSHTGGVPGISTRVAFLPSDGLGLVLLANADEKASANEAIMYRVVEDVLGLRRVDRPLAHDSSSLADEEQSRSIEHERASGIREPPSLDLEKYTGTYSNLGYGAFTLCSPESTSHYCTEVLADFAPFRSPNEQALYASWPRIWSTHLRSVPKEGETFDFQFTTLFPRGYGLNSTAFETFETDESGGTGMFVLQERNGEQDVKGFALMLEEEAVKERKKHFEDIEGYADAWFRKI</sequence>
<dbReference type="RefSeq" id="XP_040762777.1">
    <property type="nucleotide sequence ID" value="XM_040909194.1"/>
</dbReference>
<dbReference type="Proteomes" id="UP000076871">
    <property type="component" value="Unassembled WGS sequence"/>
</dbReference>
<feature type="chain" id="PRO_5007856595" evidence="3">
    <location>
        <begin position="19"/>
        <end position="601"/>
    </location>
</feature>
<evidence type="ECO:0000256" key="3">
    <source>
        <dbReference type="SAM" id="SignalP"/>
    </source>
</evidence>
<dbReference type="SUPFAM" id="SSF56601">
    <property type="entry name" value="beta-lactamase/transpeptidase-like"/>
    <property type="match status" value="1"/>
</dbReference>
<dbReference type="Pfam" id="PF00144">
    <property type="entry name" value="Beta-lactamase"/>
    <property type="match status" value="1"/>
</dbReference>
<evidence type="ECO:0000256" key="1">
    <source>
        <dbReference type="ARBA" id="ARBA00038215"/>
    </source>
</evidence>
<proteinExistence type="inferred from homology"/>
<dbReference type="InterPro" id="IPR050491">
    <property type="entry name" value="AmpC-like"/>
</dbReference>
<feature type="region of interest" description="Disordered" evidence="2">
    <location>
        <begin position="427"/>
        <end position="447"/>
    </location>
</feature>
<dbReference type="PANTHER" id="PTHR46825:SF15">
    <property type="entry name" value="BETA-LACTAMASE-RELATED DOMAIN-CONTAINING PROTEIN"/>
    <property type="match status" value="1"/>
</dbReference>
<dbReference type="InParanoid" id="A0A165DJS2"/>
<organism evidence="5 6">
    <name type="scientific">Laetiporus sulphureus 93-53</name>
    <dbReference type="NCBI Taxonomy" id="1314785"/>
    <lineage>
        <taxon>Eukaryota</taxon>
        <taxon>Fungi</taxon>
        <taxon>Dikarya</taxon>
        <taxon>Basidiomycota</taxon>
        <taxon>Agaricomycotina</taxon>
        <taxon>Agaricomycetes</taxon>
        <taxon>Polyporales</taxon>
        <taxon>Laetiporus</taxon>
    </lineage>
</organism>
<evidence type="ECO:0000256" key="2">
    <source>
        <dbReference type="SAM" id="MobiDB-lite"/>
    </source>
</evidence>
<gene>
    <name evidence="5" type="ORF">LAESUDRAFT_727288</name>
</gene>
<accession>A0A165DJS2</accession>
<feature type="compositionally biased region" description="Basic and acidic residues" evidence="2">
    <location>
        <begin position="436"/>
        <end position="447"/>
    </location>
</feature>
<dbReference type="Gene3D" id="3.40.710.10">
    <property type="entry name" value="DD-peptidase/beta-lactamase superfamily"/>
    <property type="match status" value="1"/>
</dbReference>
<protein>
    <submittedName>
        <fullName evidence="5">Beta-lactamase/transpeptidase-like protein</fullName>
    </submittedName>
</protein>
<evidence type="ECO:0000313" key="5">
    <source>
        <dbReference type="EMBL" id="KZT05037.1"/>
    </source>
</evidence>
<dbReference type="OrthoDB" id="5946976at2759"/>
<evidence type="ECO:0000259" key="4">
    <source>
        <dbReference type="Pfam" id="PF00144"/>
    </source>
</evidence>